<keyword evidence="5" id="KW-1185">Reference proteome</keyword>
<dbReference type="InterPro" id="IPR032675">
    <property type="entry name" value="LRR_dom_sf"/>
</dbReference>
<evidence type="ECO:0000256" key="3">
    <source>
        <dbReference type="SAM" id="MobiDB-lite"/>
    </source>
</evidence>
<dbReference type="SUPFAM" id="SSF52058">
    <property type="entry name" value="L domain-like"/>
    <property type="match status" value="1"/>
</dbReference>
<dbReference type="GO" id="GO:0005737">
    <property type="term" value="C:cytoplasm"/>
    <property type="evidence" value="ECO:0007669"/>
    <property type="project" value="TreeGrafter"/>
</dbReference>
<reference evidence="4 5" key="1">
    <citation type="submission" date="2020-12" db="EMBL/GenBank/DDBJ databases">
        <title>Metabolic potential, ecology and presence of endohyphal bacteria is reflected in genomic diversity of Mucoromycotina.</title>
        <authorList>
            <person name="Muszewska A."/>
            <person name="Okrasinska A."/>
            <person name="Steczkiewicz K."/>
            <person name="Drgas O."/>
            <person name="Orlowska M."/>
            <person name="Perlinska-Lenart U."/>
            <person name="Aleksandrzak-Piekarczyk T."/>
            <person name="Szatraj K."/>
            <person name="Zielenkiewicz U."/>
            <person name="Pilsyk S."/>
            <person name="Malc E."/>
            <person name="Mieczkowski P."/>
            <person name="Kruszewska J.S."/>
            <person name="Biernat P."/>
            <person name="Pawlowska J."/>
        </authorList>
    </citation>
    <scope>NUCLEOTIDE SEQUENCE [LARGE SCALE GENOMIC DNA]</scope>
    <source>
        <strain evidence="4 5">CBS 142.35</strain>
    </source>
</reference>
<evidence type="ECO:0000313" key="4">
    <source>
        <dbReference type="EMBL" id="KAG2222090.1"/>
    </source>
</evidence>
<sequence length="506" mass="58077">MGQGVSRKKHGKLTLGYLEVDNNNSNKATTTSITTTTTIATTTDLLLERPEDYGLLTSMASNTIFSKNNSYSGSNNNNNKSNRSITNDDHNDVELTLPWQQQKQRPDSGYVEDNRLLKELAYIDTTYYLDTMTLSKEPEINNNKDDKQQKQQELTLSDIISKNDSKSIQALHLSCRHLTSLNCTNLYYLTMIRKLDLSRNHLTHLPESIGSLVNLTVIQLAHNRLTEIPDTVCGLVNLIEFDLGHNQLTQLTPYIGHLKKLTHLNLNHNHHLSELPIEIGGMKNLSSLSVLHCPQITMLPAEMLQLPNLRRIKIASANSRNNNNDRNGNNNNIDHPFYLTDDLRHNPPSLREICARKNLKAAAFYFPHVRPKPCTACGEPYFESYVSRRRLIERPDSVLIIFEYRLCSAHWTDDDDRMRYVFNHTPPSLLFLDENGKNTFNGVLQFLPPLVGHKNKSHININNVQQQLLTSTTHQEQRITTIVEEEKVITKSRWRLHRFFKRSTIH</sequence>
<dbReference type="Pfam" id="PF13855">
    <property type="entry name" value="LRR_8"/>
    <property type="match status" value="1"/>
</dbReference>
<comment type="caution">
    <text evidence="4">The sequence shown here is derived from an EMBL/GenBank/DDBJ whole genome shotgun (WGS) entry which is preliminary data.</text>
</comment>
<dbReference type="SMART" id="SM00369">
    <property type="entry name" value="LRR_TYP"/>
    <property type="match status" value="4"/>
</dbReference>
<dbReference type="AlphaFoldDB" id="A0A8H7S4M3"/>
<evidence type="ECO:0008006" key="6">
    <source>
        <dbReference type="Google" id="ProtNLM"/>
    </source>
</evidence>
<dbReference type="InterPro" id="IPR050216">
    <property type="entry name" value="LRR_domain-containing"/>
</dbReference>
<protein>
    <recommendedName>
        <fullName evidence="6">L domain-like protein</fullName>
    </recommendedName>
</protein>
<gene>
    <name evidence="4" type="ORF">INT45_007976</name>
</gene>
<dbReference type="Gene3D" id="3.80.10.10">
    <property type="entry name" value="Ribonuclease Inhibitor"/>
    <property type="match status" value="1"/>
</dbReference>
<dbReference type="Pfam" id="PF00560">
    <property type="entry name" value="LRR_1"/>
    <property type="match status" value="1"/>
</dbReference>
<name>A0A8H7S4M3_9FUNG</name>
<dbReference type="OrthoDB" id="660555at2759"/>
<organism evidence="4 5">
    <name type="scientific">Circinella minor</name>
    <dbReference type="NCBI Taxonomy" id="1195481"/>
    <lineage>
        <taxon>Eukaryota</taxon>
        <taxon>Fungi</taxon>
        <taxon>Fungi incertae sedis</taxon>
        <taxon>Mucoromycota</taxon>
        <taxon>Mucoromycotina</taxon>
        <taxon>Mucoromycetes</taxon>
        <taxon>Mucorales</taxon>
        <taxon>Lichtheimiaceae</taxon>
        <taxon>Circinella</taxon>
    </lineage>
</organism>
<proteinExistence type="predicted"/>
<dbReference type="InterPro" id="IPR001611">
    <property type="entry name" value="Leu-rich_rpt"/>
</dbReference>
<evidence type="ECO:0000256" key="1">
    <source>
        <dbReference type="ARBA" id="ARBA00022614"/>
    </source>
</evidence>
<feature type="region of interest" description="Disordered" evidence="3">
    <location>
        <begin position="68"/>
        <end position="90"/>
    </location>
</feature>
<dbReference type="InterPro" id="IPR003591">
    <property type="entry name" value="Leu-rich_rpt_typical-subtyp"/>
</dbReference>
<feature type="compositionally biased region" description="Low complexity" evidence="3">
    <location>
        <begin position="68"/>
        <end position="84"/>
    </location>
</feature>
<keyword evidence="1" id="KW-0433">Leucine-rich repeat</keyword>
<keyword evidence="2" id="KW-0677">Repeat</keyword>
<evidence type="ECO:0000313" key="5">
    <source>
        <dbReference type="Proteomes" id="UP000646827"/>
    </source>
</evidence>
<accession>A0A8H7S4M3</accession>
<dbReference type="PROSITE" id="PS51450">
    <property type="entry name" value="LRR"/>
    <property type="match status" value="1"/>
</dbReference>
<dbReference type="EMBL" id="JAEPRB010000092">
    <property type="protein sequence ID" value="KAG2222090.1"/>
    <property type="molecule type" value="Genomic_DNA"/>
</dbReference>
<dbReference type="PANTHER" id="PTHR48051:SF1">
    <property type="entry name" value="RAS SUPPRESSOR PROTEIN 1"/>
    <property type="match status" value="1"/>
</dbReference>
<evidence type="ECO:0000256" key="2">
    <source>
        <dbReference type="ARBA" id="ARBA00022737"/>
    </source>
</evidence>
<dbReference type="Proteomes" id="UP000646827">
    <property type="component" value="Unassembled WGS sequence"/>
</dbReference>
<dbReference type="PANTHER" id="PTHR48051">
    <property type="match status" value="1"/>
</dbReference>